<protein>
    <submittedName>
        <fullName evidence="2">Uncharacterized protein</fullName>
    </submittedName>
</protein>
<evidence type="ECO:0000313" key="3">
    <source>
        <dbReference type="Proteomes" id="UP000824001"/>
    </source>
</evidence>
<name>A0A9D1FDH0_9FIRM</name>
<sequence>MTIAGCGADEPPQPTAAPPAAAPAETETAAQDAAEPYVAVGRLPCGFTKAIVSSDEIRLAPTTDAELVDRELRDTLCEVIAACYTLEWDHEAGERDVKNWLLISFPVSEAFVTSLGWVSAYDAAAYTEANYLRITGPFTPAEGTQLYDAGGTPSWTLGSEHSYMLTGERDGGLVGVLGVSGGWSGWIRPEDIVYPEPEPAPETFGPELDTGHGLRLNRADASVLGGFAEWDEADAAHGARFTEKALLYADGPVSNVRVFELDYSGEYIAPSEGAELYSASKLLPERPLAVTLPDNTERAEIGFAFTDAEGTEHKYSLMSSDDTWLTIEPLWAGQELSGLPDADTGQGLRLNYALNAVTGEYEEVRIIEGFPNLTENVALAALTAEAQVMDLRVFAVEYTGQGPVEGETVFERPYYGPDSPLLVFGILGPGSGSVSRGLAFEDIFGNEFRFLISASGEDGSITLEEF</sequence>
<comment type="caution">
    <text evidence="2">The sequence shown here is derived from an EMBL/GenBank/DDBJ whole genome shotgun (WGS) entry which is preliminary data.</text>
</comment>
<reference evidence="2" key="1">
    <citation type="submission" date="2020-10" db="EMBL/GenBank/DDBJ databases">
        <authorList>
            <person name="Gilroy R."/>
        </authorList>
    </citation>
    <scope>NUCLEOTIDE SEQUENCE</scope>
    <source>
        <strain evidence="2">ChiHjej10B9-9673</strain>
    </source>
</reference>
<feature type="region of interest" description="Disordered" evidence="1">
    <location>
        <begin position="1"/>
        <end position="29"/>
    </location>
</feature>
<evidence type="ECO:0000256" key="1">
    <source>
        <dbReference type="SAM" id="MobiDB-lite"/>
    </source>
</evidence>
<dbReference type="AlphaFoldDB" id="A0A9D1FDH0"/>
<accession>A0A9D1FDH0</accession>
<dbReference type="EMBL" id="DVJK01000056">
    <property type="protein sequence ID" value="HIS66301.1"/>
    <property type="molecule type" value="Genomic_DNA"/>
</dbReference>
<gene>
    <name evidence="2" type="ORF">IAC18_01935</name>
</gene>
<dbReference type="Proteomes" id="UP000824001">
    <property type="component" value="Unassembled WGS sequence"/>
</dbReference>
<proteinExistence type="predicted"/>
<organism evidence="2 3">
    <name type="scientific">Candidatus Scatomorpha merdipullorum</name>
    <dbReference type="NCBI Taxonomy" id="2840927"/>
    <lineage>
        <taxon>Bacteria</taxon>
        <taxon>Bacillati</taxon>
        <taxon>Bacillota</taxon>
        <taxon>Clostridia</taxon>
        <taxon>Eubacteriales</taxon>
        <taxon>Candidatus Scatomorpha</taxon>
    </lineage>
</organism>
<reference evidence="2" key="2">
    <citation type="journal article" date="2021" name="PeerJ">
        <title>Extensive microbial diversity within the chicken gut microbiome revealed by metagenomics and culture.</title>
        <authorList>
            <person name="Gilroy R."/>
            <person name="Ravi A."/>
            <person name="Getino M."/>
            <person name="Pursley I."/>
            <person name="Horton D.L."/>
            <person name="Alikhan N.F."/>
            <person name="Baker D."/>
            <person name="Gharbi K."/>
            <person name="Hall N."/>
            <person name="Watson M."/>
            <person name="Adriaenssens E.M."/>
            <person name="Foster-Nyarko E."/>
            <person name="Jarju S."/>
            <person name="Secka A."/>
            <person name="Antonio M."/>
            <person name="Oren A."/>
            <person name="Chaudhuri R.R."/>
            <person name="La Ragione R."/>
            <person name="Hildebrand F."/>
            <person name="Pallen M.J."/>
        </authorList>
    </citation>
    <scope>NUCLEOTIDE SEQUENCE</scope>
    <source>
        <strain evidence="2">ChiHjej10B9-9673</strain>
    </source>
</reference>
<feature type="compositionally biased region" description="Pro residues" evidence="1">
    <location>
        <begin position="11"/>
        <end position="21"/>
    </location>
</feature>
<evidence type="ECO:0000313" key="2">
    <source>
        <dbReference type="EMBL" id="HIS66301.1"/>
    </source>
</evidence>